<protein>
    <submittedName>
        <fullName evidence="1">Lipase</fullName>
    </submittedName>
</protein>
<comment type="caution">
    <text evidence="1">The sequence shown here is derived from an EMBL/GenBank/DDBJ whole genome shotgun (WGS) entry which is preliminary data.</text>
</comment>
<evidence type="ECO:0000313" key="2">
    <source>
        <dbReference type="Proteomes" id="UP001056778"/>
    </source>
</evidence>
<keyword evidence="2" id="KW-1185">Reference proteome</keyword>
<sequence length="171" mass="19031">MSNFEADKPNVTEGTPVDKKGPPVQFVLYTRNNPPVNLNLNKSLIESGFNHSIQTKIIIHGYLSNINEQVFTLPKDAYLAQDDYNIIGMDWSALCEFEYFSARKGSQTAGKSLFYFLQFLARQGVHYDDIHLIGHSLGAHVAAMGADALPGDRIGRITGKSPQINIPLFFK</sequence>
<gene>
    <name evidence="1" type="ORF">MML48_1g10428</name>
</gene>
<organism evidence="1 2">
    <name type="scientific">Holotrichia oblita</name>
    <name type="common">Chafer beetle</name>
    <dbReference type="NCBI Taxonomy" id="644536"/>
    <lineage>
        <taxon>Eukaryota</taxon>
        <taxon>Metazoa</taxon>
        <taxon>Ecdysozoa</taxon>
        <taxon>Arthropoda</taxon>
        <taxon>Hexapoda</taxon>
        <taxon>Insecta</taxon>
        <taxon>Pterygota</taxon>
        <taxon>Neoptera</taxon>
        <taxon>Endopterygota</taxon>
        <taxon>Coleoptera</taxon>
        <taxon>Polyphaga</taxon>
        <taxon>Scarabaeiformia</taxon>
        <taxon>Scarabaeidae</taxon>
        <taxon>Melolonthinae</taxon>
        <taxon>Holotrichia</taxon>
    </lineage>
</organism>
<reference evidence="1" key="1">
    <citation type="submission" date="2022-04" db="EMBL/GenBank/DDBJ databases">
        <title>Chromosome-scale genome assembly of Holotrichia oblita Faldermann.</title>
        <authorList>
            <person name="Rongchong L."/>
        </authorList>
    </citation>
    <scope>NUCLEOTIDE SEQUENCE</scope>
    <source>
        <strain evidence="1">81SQS9</strain>
    </source>
</reference>
<accession>A0ACB9TXR6</accession>
<evidence type="ECO:0000313" key="1">
    <source>
        <dbReference type="EMBL" id="KAI4471554.1"/>
    </source>
</evidence>
<proteinExistence type="predicted"/>
<dbReference type="EMBL" id="CM043015">
    <property type="protein sequence ID" value="KAI4471554.1"/>
    <property type="molecule type" value="Genomic_DNA"/>
</dbReference>
<name>A0ACB9TXR6_HOLOL</name>
<dbReference type="Proteomes" id="UP001056778">
    <property type="component" value="Chromosome 1"/>
</dbReference>